<feature type="transmembrane region" description="Helical" evidence="1">
    <location>
        <begin position="73"/>
        <end position="94"/>
    </location>
</feature>
<accession>A0A8A5L9K9</accession>
<feature type="transmembrane region" description="Helical" evidence="1">
    <location>
        <begin position="126"/>
        <end position="145"/>
    </location>
</feature>
<dbReference type="AlphaFoldDB" id="A0A8A5L9K9"/>
<sequence>MIWTTILWFLSDKPMKLGFLLIIQTIIYSLYINFKLMLPWISISLLMAFIGGILIIMIYLISLSKPMKTKMKVNNKFFFLMTIIIFMTIIYTNFKTQEFSSFSFQKNPMKEMNFISFMYSWSKMKMSIYMVMFLFISMLAILKVISNKSMNFIN</sequence>
<gene>
    <name evidence="2" type="primary">nad6</name>
</gene>
<evidence type="ECO:0000313" key="2">
    <source>
        <dbReference type="EMBL" id="QTF76091.1"/>
    </source>
</evidence>
<proteinExistence type="predicted"/>
<name>A0A8A5L9K9_9NEOP</name>
<feature type="transmembrane region" description="Helical" evidence="1">
    <location>
        <begin position="17"/>
        <end position="34"/>
    </location>
</feature>
<dbReference type="EMBL" id="MN072396">
    <property type="protein sequence ID" value="QTF76091.1"/>
    <property type="molecule type" value="Genomic_DNA"/>
</dbReference>
<feature type="transmembrane region" description="Helical" evidence="1">
    <location>
        <begin position="40"/>
        <end position="61"/>
    </location>
</feature>
<organism evidence="2">
    <name type="scientific">Rhipiphorothrips cruentatus</name>
    <dbReference type="NCBI Taxonomy" id="764491"/>
    <lineage>
        <taxon>Eukaryota</taxon>
        <taxon>Metazoa</taxon>
        <taxon>Ecdysozoa</taxon>
        <taxon>Arthropoda</taxon>
        <taxon>Hexapoda</taxon>
        <taxon>Insecta</taxon>
        <taxon>Pterygota</taxon>
        <taxon>Neoptera</taxon>
        <taxon>Paraneoptera</taxon>
        <taxon>Thysanoptera</taxon>
        <taxon>Terebrantia</taxon>
        <taxon>Thripoidea</taxon>
        <taxon>Thripidae</taxon>
        <taxon>Rhipiphorothrips</taxon>
    </lineage>
</organism>
<evidence type="ECO:0000256" key="1">
    <source>
        <dbReference type="SAM" id="Phobius"/>
    </source>
</evidence>
<keyword evidence="1" id="KW-0472">Membrane</keyword>
<keyword evidence="1" id="KW-1133">Transmembrane helix</keyword>
<geneLocation type="mitochondrion" evidence="2"/>
<reference evidence="2" key="1">
    <citation type="journal article" name="Sci. Rep.">
        <title>Rearrangement and evolution of mitochondrial genomes in Thysanoptera (Insecta).</title>
        <authorList>
            <person name="Tyagi K."/>
            <person name="Chakraborty R."/>
            <person name="Cameron S.L."/>
            <person name="Sweet A.D."/>
            <person name="Chandra K."/>
            <person name="Kumar V."/>
        </authorList>
    </citation>
    <scope>NUCLEOTIDE SEQUENCE</scope>
</reference>
<protein>
    <submittedName>
        <fullName evidence="2">NADH dehydrogenase subunit 6</fullName>
    </submittedName>
</protein>
<keyword evidence="1" id="KW-0812">Transmembrane</keyword>
<keyword evidence="2" id="KW-0496">Mitochondrion</keyword>